<dbReference type="STRING" id="431595.K3XAT2"/>
<evidence type="ECO:0000256" key="1">
    <source>
        <dbReference type="SAM" id="MobiDB-lite"/>
    </source>
</evidence>
<organism evidence="2 3">
    <name type="scientific">Globisporangium ultimum (strain ATCC 200006 / CBS 805.95 / DAOM BR144)</name>
    <name type="common">Pythium ultimum</name>
    <dbReference type="NCBI Taxonomy" id="431595"/>
    <lineage>
        <taxon>Eukaryota</taxon>
        <taxon>Sar</taxon>
        <taxon>Stramenopiles</taxon>
        <taxon>Oomycota</taxon>
        <taxon>Peronosporomycetes</taxon>
        <taxon>Pythiales</taxon>
        <taxon>Pythiaceae</taxon>
        <taxon>Globisporangium</taxon>
    </lineage>
</organism>
<dbReference type="eggNOG" id="ENOG502SJZU">
    <property type="taxonomic scope" value="Eukaryota"/>
</dbReference>
<feature type="compositionally biased region" description="Basic and acidic residues" evidence="1">
    <location>
        <begin position="59"/>
        <end position="71"/>
    </location>
</feature>
<dbReference type="EnsemblProtists" id="PYU1_T014331">
    <property type="protein sequence ID" value="PYU1_T014331"/>
    <property type="gene ID" value="PYU1_G014301"/>
</dbReference>
<feature type="region of interest" description="Disordered" evidence="1">
    <location>
        <begin position="59"/>
        <end position="80"/>
    </location>
</feature>
<evidence type="ECO:0000313" key="3">
    <source>
        <dbReference type="Proteomes" id="UP000019132"/>
    </source>
</evidence>
<dbReference type="AlphaFoldDB" id="K3XAT2"/>
<dbReference type="InParanoid" id="K3XAT2"/>
<reference evidence="3" key="2">
    <citation type="submission" date="2010-04" db="EMBL/GenBank/DDBJ databases">
        <authorList>
            <person name="Buell R."/>
            <person name="Hamilton J."/>
            <person name="Hostetler J."/>
        </authorList>
    </citation>
    <scope>NUCLEOTIDE SEQUENCE [LARGE SCALE GENOMIC DNA]</scope>
    <source>
        <strain evidence="3">DAOM:BR144</strain>
    </source>
</reference>
<protein>
    <submittedName>
        <fullName evidence="2">Uncharacterized protein</fullName>
    </submittedName>
</protein>
<reference evidence="3" key="1">
    <citation type="journal article" date="2010" name="Genome Biol.">
        <title>Genome sequence of the necrotrophic plant pathogen Pythium ultimum reveals original pathogenicity mechanisms and effector repertoire.</title>
        <authorList>
            <person name="Levesque C.A."/>
            <person name="Brouwer H."/>
            <person name="Cano L."/>
            <person name="Hamilton J.P."/>
            <person name="Holt C."/>
            <person name="Huitema E."/>
            <person name="Raffaele S."/>
            <person name="Robideau G.P."/>
            <person name="Thines M."/>
            <person name="Win J."/>
            <person name="Zerillo M.M."/>
            <person name="Beakes G.W."/>
            <person name="Boore J.L."/>
            <person name="Busam D."/>
            <person name="Dumas B."/>
            <person name="Ferriera S."/>
            <person name="Fuerstenberg S.I."/>
            <person name="Gachon C.M."/>
            <person name="Gaulin E."/>
            <person name="Govers F."/>
            <person name="Grenville-Briggs L."/>
            <person name="Horner N."/>
            <person name="Hostetler J."/>
            <person name="Jiang R.H."/>
            <person name="Johnson J."/>
            <person name="Krajaejun T."/>
            <person name="Lin H."/>
            <person name="Meijer H.J."/>
            <person name="Moore B."/>
            <person name="Morris P."/>
            <person name="Phuntmart V."/>
            <person name="Puiu D."/>
            <person name="Shetty J."/>
            <person name="Stajich J.E."/>
            <person name="Tripathy S."/>
            <person name="Wawra S."/>
            <person name="van West P."/>
            <person name="Whitty B.R."/>
            <person name="Coutinho P.M."/>
            <person name="Henrissat B."/>
            <person name="Martin F."/>
            <person name="Thomas P.D."/>
            <person name="Tyler B.M."/>
            <person name="De Vries R.P."/>
            <person name="Kamoun S."/>
            <person name="Yandell M."/>
            <person name="Tisserat N."/>
            <person name="Buell C.R."/>
        </authorList>
    </citation>
    <scope>NUCLEOTIDE SEQUENCE</scope>
    <source>
        <strain evidence="3">DAOM:BR144</strain>
    </source>
</reference>
<evidence type="ECO:0000313" key="2">
    <source>
        <dbReference type="EnsemblProtists" id="PYU1_T014331"/>
    </source>
</evidence>
<dbReference type="Proteomes" id="UP000019132">
    <property type="component" value="Unassembled WGS sequence"/>
</dbReference>
<proteinExistence type="predicted"/>
<reference evidence="2" key="3">
    <citation type="submission" date="2015-02" db="UniProtKB">
        <authorList>
            <consortium name="EnsemblProtists"/>
        </authorList>
    </citation>
    <scope>IDENTIFICATION</scope>
    <source>
        <strain evidence="2">DAOM BR144</strain>
    </source>
</reference>
<dbReference type="HOGENOM" id="CLU_067713_0_0_1"/>
<dbReference type="OMA" id="VINWERQ"/>
<dbReference type="EMBL" id="GL376566">
    <property type="status" value="NOT_ANNOTATED_CDS"/>
    <property type="molecule type" value="Genomic_DNA"/>
</dbReference>
<sequence length="352" mass="37782">MERRGVGKRLTDGQRVEIIKLFDSGAAVTEADIARRYGVTRSAIWRLRRASSQIMERYQEGDIESRDERRRGSITSSNRQFIDSVMATASTAPPPAAASASVPTTTALVTTATAASESGESEPATINVDSLTAMTTGASAEMLTPSHNNNNSAMMLGMIQASNSGVDASPSILVGVNAHGSGAGGARPKPRTGGATGAVVVDAGRANSDVELVPGTVMVPDPVLPLIYLAAKAIGSVQSPGVINWERQNGYDDANHFLIVNDGISVVQEGNYQLNIDIEHSQPRQNYKFTFKVWNGKKLLGQCTCPIRTKKEISLSLLELRCKLQAQARLRVEFLAPGFAFHESRFVIRLVQ</sequence>
<dbReference type="VEuPathDB" id="FungiDB:PYU1_G014301"/>
<dbReference type="InterPro" id="IPR009057">
    <property type="entry name" value="Homeodomain-like_sf"/>
</dbReference>
<name>K3XAT2_GLOUD</name>
<accession>K3XAT2</accession>
<dbReference type="SUPFAM" id="SSF46689">
    <property type="entry name" value="Homeodomain-like"/>
    <property type="match status" value="1"/>
</dbReference>
<keyword evidence="3" id="KW-1185">Reference proteome</keyword>
<dbReference type="Gene3D" id="1.10.10.60">
    <property type="entry name" value="Homeodomain-like"/>
    <property type="match status" value="1"/>
</dbReference>